<dbReference type="InterPro" id="IPR036852">
    <property type="entry name" value="Peptidase_S8/S53_dom_sf"/>
</dbReference>
<evidence type="ECO:0000313" key="10">
    <source>
        <dbReference type="EMBL" id="CAI0430045.1"/>
    </source>
</evidence>
<dbReference type="GO" id="GO:0006508">
    <property type="term" value="P:proteolysis"/>
    <property type="evidence" value="ECO:0007669"/>
    <property type="project" value="InterPro"/>
</dbReference>
<evidence type="ECO:0000259" key="9">
    <source>
        <dbReference type="Pfam" id="PF17766"/>
    </source>
</evidence>
<dbReference type="InterPro" id="IPR010259">
    <property type="entry name" value="S8pro/Inhibitor_I9"/>
</dbReference>
<name>A0AAV0L7E7_9ROSI</name>
<feature type="domain" description="Peptidase S8/S53" evidence="7">
    <location>
        <begin position="138"/>
        <end position="557"/>
    </location>
</feature>
<feature type="domain" description="Subtilisin-like protease fibronectin type-III" evidence="9">
    <location>
        <begin position="619"/>
        <end position="722"/>
    </location>
</feature>
<comment type="similarity">
    <text evidence="2 5">Belongs to the peptidase S8 family.</text>
</comment>
<feature type="signal peptide" evidence="6">
    <location>
        <begin position="1"/>
        <end position="23"/>
    </location>
</feature>
<comment type="caution">
    <text evidence="10">The sequence shown here is derived from an EMBL/GenBank/DDBJ whole genome shotgun (WGS) entry which is preliminary data.</text>
</comment>
<dbReference type="Pfam" id="PF00082">
    <property type="entry name" value="Peptidase_S8"/>
    <property type="match status" value="1"/>
</dbReference>
<evidence type="ECO:0000256" key="5">
    <source>
        <dbReference type="PROSITE-ProRule" id="PRU01240"/>
    </source>
</evidence>
<dbReference type="Proteomes" id="UP001154282">
    <property type="component" value="Unassembled WGS sequence"/>
</dbReference>
<evidence type="ECO:0000256" key="3">
    <source>
        <dbReference type="ARBA" id="ARBA00022525"/>
    </source>
</evidence>
<dbReference type="InterPro" id="IPR000209">
    <property type="entry name" value="Peptidase_S8/S53_dom"/>
</dbReference>
<evidence type="ECO:0000259" key="7">
    <source>
        <dbReference type="Pfam" id="PF00082"/>
    </source>
</evidence>
<gene>
    <name evidence="10" type="ORF">LITE_LOCUS22425</name>
</gene>
<comment type="subcellular location">
    <subcellularLocation>
        <location evidence="1">Secreted</location>
    </subcellularLocation>
</comment>
<dbReference type="InterPro" id="IPR037045">
    <property type="entry name" value="S8pro/Inhibitor_I9_sf"/>
</dbReference>
<evidence type="ECO:0000259" key="8">
    <source>
        <dbReference type="Pfam" id="PF05922"/>
    </source>
</evidence>
<comment type="caution">
    <text evidence="5">Lacks conserved residue(s) required for the propagation of feature annotation.</text>
</comment>
<dbReference type="SUPFAM" id="SSF52743">
    <property type="entry name" value="Subtilisin-like"/>
    <property type="match status" value="1"/>
</dbReference>
<keyword evidence="11" id="KW-1185">Reference proteome</keyword>
<evidence type="ECO:0000256" key="1">
    <source>
        <dbReference type="ARBA" id="ARBA00004613"/>
    </source>
</evidence>
<sequence>MIITSTTILLLLLLARPLPATDSSSFDTVYIVYTGAANPANFAVKETVLNSLLESSRRRGKQEMEVLMTYSHGLSGFAARLSPEEAASVAAQPGVVSVFPDTSMQLFTTRSWDFLEALTQSNAAASPPLPASRAPDSSNVVIGFLDTGIWPESESFRRRQQGGSIPRGWKGTCVTARDFNKTACNGTKIIGAKYYISHSPRDRDGHGSHVASTAAGVAVDKASFYDGLAAGTARGGSESAKIAMYKVCENRNCPKTAILKAFDDAIADGVHVISVSLGDPYPDFLSDPVAIGAFHAVEHGITVVCAAGNSGPRPSTILNDAPWVVTVGASTVDRAFRSDILLGGGEVVKGEWIRLPDLSRSPIYPLIDGRSAAKAGNLSRAARRCEPGSLSKAKTKGKIVICDIKDRNGFNFKDQLDKVALRGSLGIILANNDSKRVVLYQWDFPLTRVGWSGAAQILNYIKTTRYPDVTAPGLAILAAWIGDRPLDEKPKGRPQSSFEIDSGTSMSGVAANIKAAHPAFTPSAIKSAIMTTAFSNDNLGSPITSNNGDEATPYDLGAGELNPRGSLNPGLVYETSATDNLLFMCYHGYDTSTVRSMSKVARSTGFSCPDDSGPDLISNINYPSISVLLRAANKIRTVPRVLTNVAGSGNWTYRAVVRFGGASPCVTVKVSPTKLLFTENGEKRSYKVKVRSKGGCPVDKGVVYGWITWTNPSFKVRSPFVVRR</sequence>
<dbReference type="Gene3D" id="3.40.50.200">
    <property type="entry name" value="Peptidase S8/S53 domain"/>
    <property type="match status" value="2"/>
</dbReference>
<dbReference type="EMBL" id="CAMGYJ010000006">
    <property type="protein sequence ID" value="CAI0430045.1"/>
    <property type="molecule type" value="Genomic_DNA"/>
</dbReference>
<feature type="chain" id="PRO_5043751370" evidence="6">
    <location>
        <begin position="24"/>
        <end position="724"/>
    </location>
</feature>
<evidence type="ECO:0000256" key="2">
    <source>
        <dbReference type="ARBA" id="ARBA00011073"/>
    </source>
</evidence>
<reference evidence="10" key="1">
    <citation type="submission" date="2022-08" db="EMBL/GenBank/DDBJ databases">
        <authorList>
            <person name="Gutierrez-Valencia J."/>
        </authorList>
    </citation>
    <scope>NUCLEOTIDE SEQUENCE</scope>
</reference>
<dbReference type="Gene3D" id="3.50.30.30">
    <property type="match status" value="1"/>
</dbReference>
<dbReference type="CDD" id="cd02120">
    <property type="entry name" value="PA_subtilisin_like"/>
    <property type="match status" value="1"/>
</dbReference>
<feature type="domain" description="Inhibitor I9" evidence="8">
    <location>
        <begin position="29"/>
        <end position="106"/>
    </location>
</feature>
<evidence type="ECO:0000313" key="11">
    <source>
        <dbReference type="Proteomes" id="UP001154282"/>
    </source>
</evidence>
<dbReference type="PROSITE" id="PS51892">
    <property type="entry name" value="SUBTILASE"/>
    <property type="match status" value="1"/>
</dbReference>
<dbReference type="CDD" id="cd04852">
    <property type="entry name" value="Peptidases_S8_3"/>
    <property type="match status" value="1"/>
</dbReference>
<dbReference type="GO" id="GO:0004252">
    <property type="term" value="F:serine-type endopeptidase activity"/>
    <property type="evidence" value="ECO:0007669"/>
    <property type="project" value="InterPro"/>
</dbReference>
<proteinExistence type="inferred from homology"/>
<dbReference type="PROSITE" id="PS00137">
    <property type="entry name" value="SUBTILASE_HIS"/>
    <property type="match status" value="1"/>
</dbReference>
<dbReference type="InterPro" id="IPR045051">
    <property type="entry name" value="SBT"/>
</dbReference>
<dbReference type="GO" id="GO:0005576">
    <property type="term" value="C:extracellular region"/>
    <property type="evidence" value="ECO:0007669"/>
    <property type="project" value="UniProtKB-SubCell"/>
</dbReference>
<dbReference type="InterPro" id="IPR034197">
    <property type="entry name" value="Peptidases_S8_3"/>
</dbReference>
<keyword evidence="3" id="KW-0964">Secreted</keyword>
<dbReference type="AlphaFoldDB" id="A0AAV0L7E7"/>
<dbReference type="Pfam" id="PF05922">
    <property type="entry name" value="Inhibitor_I9"/>
    <property type="match status" value="1"/>
</dbReference>
<keyword evidence="4 6" id="KW-0732">Signal</keyword>
<accession>A0AAV0L7E7</accession>
<dbReference type="InterPro" id="IPR041469">
    <property type="entry name" value="Subtilisin-like_FN3"/>
</dbReference>
<dbReference type="Pfam" id="PF17766">
    <property type="entry name" value="fn3_6"/>
    <property type="match status" value="1"/>
</dbReference>
<dbReference type="InterPro" id="IPR022398">
    <property type="entry name" value="Peptidase_S8_His-AS"/>
</dbReference>
<dbReference type="Gene3D" id="2.60.40.2310">
    <property type="match status" value="1"/>
</dbReference>
<dbReference type="PANTHER" id="PTHR10795">
    <property type="entry name" value="PROPROTEIN CONVERTASE SUBTILISIN/KEXIN"/>
    <property type="match status" value="1"/>
</dbReference>
<evidence type="ECO:0000256" key="6">
    <source>
        <dbReference type="SAM" id="SignalP"/>
    </source>
</evidence>
<dbReference type="Gene3D" id="3.30.70.80">
    <property type="entry name" value="Peptidase S8 propeptide/proteinase inhibitor I9"/>
    <property type="match status" value="1"/>
</dbReference>
<protein>
    <submittedName>
        <fullName evidence="10">Uncharacterized protein</fullName>
    </submittedName>
</protein>
<evidence type="ECO:0000256" key="4">
    <source>
        <dbReference type="ARBA" id="ARBA00022729"/>
    </source>
</evidence>
<organism evidence="10 11">
    <name type="scientific">Linum tenue</name>
    <dbReference type="NCBI Taxonomy" id="586396"/>
    <lineage>
        <taxon>Eukaryota</taxon>
        <taxon>Viridiplantae</taxon>
        <taxon>Streptophyta</taxon>
        <taxon>Embryophyta</taxon>
        <taxon>Tracheophyta</taxon>
        <taxon>Spermatophyta</taxon>
        <taxon>Magnoliopsida</taxon>
        <taxon>eudicotyledons</taxon>
        <taxon>Gunneridae</taxon>
        <taxon>Pentapetalae</taxon>
        <taxon>rosids</taxon>
        <taxon>fabids</taxon>
        <taxon>Malpighiales</taxon>
        <taxon>Linaceae</taxon>
        <taxon>Linum</taxon>
    </lineage>
</organism>